<name>A0A1E7FQD7_9STRA</name>
<dbReference type="InParanoid" id="A0A1E7FQD7"/>
<reference evidence="2 3" key="1">
    <citation type="submission" date="2016-09" db="EMBL/GenBank/DDBJ databases">
        <title>Extensive genetic diversity and differential bi-allelic expression allows diatom success in the polar Southern Ocean.</title>
        <authorList>
            <consortium name="DOE Joint Genome Institute"/>
            <person name="Mock T."/>
            <person name="Otillar R.P."/>
            <person name="Strauss J."/>
            <person name="Dupont C."/>
            <person name="Frickenhaus S."/>
            <person name="Maumus F."/>
            <person name="Mcmullan M."/>
            <person name="Sanges R."/>
            <person name="Schmutz J."/>
            <person name="Toseland A."/>
            <person name="Valas R."/>
            <person name="Veluchamy A."/>
            <person name="Ward B.J."/>
            <person name="Allen A."/>
            <person name="Barry K."/>
            <person name="Falciatore A."/>
            <person name="Ferrante M."/>
            <person name="Fortunato A.E."/>
            <person name="Gloeckner G."/>
            <person name="Gruber A."/>
            <person name="Hipkin R."/>
            <person name="Janech M."/>
            <person name="Kroth P."/>
            <person name="Leese F."/>
            <person name="Lindquist E."/>
            <person name="Lyon B.R."/>
            <person name="Martin J."/>
            <person name="Mayer C."/>
            <person name="Parker M."/>
            <person name="Quesneville H."/>
            <person name="Raymond J."/>
            <person name="Uhlig C."/>
            <person name="Valentin K.U."/>
            <person name="Worden A.Z."/>
            <person name="Armbrust E.V."/>
            <person name="Bowler C."/>
            <person name="Green B."/>
            <person name="Moulton V."/>
            <person name="Van Oosterhout C."/>
            <person name="Grigoriev I."/>
        </authorList>
    </citation>
    <scope>NUCLEOTIDE SEQUENCE [LARGE SCALE GENOMIC DNA]</scope>
    <source>
        <strain evidence="2 3">CCMP1102</strain>
    </source>
</reference>
<keyword evidence="3" id="KW-1185">Reference proteome</keyword>
<dbReference type="EMBL" id="KV784355">
    <property type="protein sequence ID" value="OEU20368.1"/>
    <property type="molecule type" value="Genomic_DNA"/>
</dbReference>
<dbReference type="OrthoDB" id="193465at2759"/>
<evidence type="ECO:0000313" key="3">
    <source>
        <dbReference type="Proteomes" id="UP000095751"/>
    </source>
</evidence>
<dbReference type="AlphaFoldDB" id="A0A1E7FQD7"/>
<organism evidence="2 3">
    <name type="scientific">Fragilariopsis cylindrus CCMP1102</name>
    <dbReference type="NCBI Taxonomy" id="635003"/>
    <lineage>
        <taxon>Eukaryota</taxon>
        <taxon>Sar</taxon>
        <taxon>Stramenopiles</taxon>
        <taxon>Ochrophyta</taxon>
        <taxon>Bacillariophyta</taxon>
        <taxon>Bacillariophyceae</taxon>
        <taxon>Bacillariophycidae</taxon>
        <taxon>Bacillariales</taxon>
        <taxon>Bacillariaceae</taxon>
        <taxon>Fragilariopsis</taxon>
    </lineage>
</organism>
<accession>A0A1E7FQD7</accession>
<dbReference type="KEGG" id="fcy:FRACYDRAFT_224720"/>
<protein>
    <submittedName>
        <fullName evidence="2">Uncharacterized protein</fullName>
    </submittedName>
</protein>
<feature type="chain" id="PRO_5009193440" evidence="1">
    <location>
        <begin position="21"/>
        <end position="438"/>
    </location>
</feature>
<evidence type="ECO:0000313" key="2">
    <source>
        <dbReference type="EMBL" id="OEU20368.1"/>
    </source>
</evidence>
<proteinExistence type="predicted"/>
<keyword evidence="1" id="KW-0732">Signal</keyword>
<feature type="signal peptide" evidence="1">
    <location>
        <begin position="1"/>
        <end position="20"/>
    </location>
</feature>
<sequence length="438" mass="48786">MSFFFIIVIVISAFTTRTFSSTPTKEPSKPLLGFSTSSLGFEHTFIRPVLSSIRQLPEVEAAIDQFPSISTVDNLKRASDVFASFDKGGREHLAVQAMLAECQQRLALYEEAVTTIEKLRHSSITSENKVAPPTYFEENTILALAKIKWTMGDFHESEKLCEEIISTYNDLEETFSSTNLHIASAMTGKALSQLLKMNSLDDAYSVRDFFRVSIKFLERHLPLGNTLPQAAVLSNGGLAEAIYKIYLEETNDVSVPISPALRFLFQGLQKTAVSESSSNIQIIAASRALEASIQSNLAWGVLNYEKEKSDRLSKASDYAKKSLEFYDAESIIGKEHLSWVLSVVASCYHQADSAVTAEGLFKSAINKKNIPPGTLTSLQLRDAYHGYSNLCKQWDNRDKDAQQLKEEAEIIESKLPPNWHGKSGIHGSLWFWTPGEFS</sequence>
<dbReference type="InterPro" id="IPR011990">
    <property type="entry name" value="TPR-like_helical_dom_sf"/>
</dbReference>
<evidence type="ECO:0000256" key="1">
    <source>
        <dbReference type="SAM" id="SignalP"/>
    </source>
</evidence>
<dbReference type="Gene3D" id="1.25.40.10">
    <property type="entry name" value="Tetratricopeptide repeat domain"/>
    <property type="match status" value="1"/>
</dbReference>
<dbReference type="Proteomes" id="UP000095751">
    <property type="component" value="Unassembled WGS sequence"/>
</dbReference>
<gene>
    <name evidence="2" type="ORF">FRACYDRAFT_224720</name>
</gene>